<name>A0A6A8MFU1_9LACO</name>
<keyword evidence="1" id="KW-0472">Membrane</keyword>
<dbReference type="OrthoDB" id="2321895at2"/>
<sequence length="166" mass="18933">MRQKTANLLDRFTRSAGLSPKRVVKIYTLILFFAPLLYLVLLEIRATAAKETIFKFVASSPYMGVSLIVAACDFLLGYLCWLNSGELLENRRSYVRFMKLQLWSQLLVGNWVCLLFAVLGLRRQGDVASKQEQERSQIVSLAYVVFGLFAICFVFYLILVIKSMKG</sequence>
<keyword evidence="1" id="KW-0812">Transmembrane</keyword>
<reference evidence="2 3" key="1">
    <citation type="submission" date="2019-08" db="EMBL/GenBank/DDBJ databases">
        <title>In-depth cultivation of the pig gut microbiome towards novel bacterial diversity and tailored functional studies.</title>
        <authorList>
            <person name="Wylensek D."/>
            <person name="Hitch T.C.A."/>
            <person name="Clavel T."/>
        </authorList>
    </citation>
    <scope>NUCLEOTIDE SEQUENCE [LARGE SCALE GENOMIC DNA]</scope>
    <source>
        <strain evidence="2 3">Bifido-178-WT-2B</strain>
    </source>
</reference>
<organism evidence="2 3">
    <name type="scientific">Lactobacillus porci</name>
    <dbReference type="NCBI Taxonomy" id="2012477"/>
    <lineage>
        <taxon>Bacteria</taxon>
        <taxon>Bacillati</taxon>
        <taxon>Bacillota</taxon>
        <taxon>Bacilli</taxon>
        <taxon>Lactobacillales</taxon>
        <taxon>Lactobacillaceae</taxon>
        <taxon>Lactobacillus</taxon>
    </lineage>
</organism>
<proteinExistence type="predicted"/>
<feature type="transmembrane region" description="Helical" evidence="1">
    <location>
        <begin position="141"/>
        <end position="161"/>
    </location>
</feature>
<dbReference type="EMBL" id="VUMX01000026">
    <property type="protein sequence ID" value="MST87649.1"/>
    <property type="molecule type" value="Genomic_DNA"/>
</dbReference>
<evidence type="ECO:0000313" key="2">
    <source>
        <dbReference type="EMBL" id="MST87649.1"/>
    </source>
</evidence>
<comment type="caution">
    <text evidence="2">The sequence shown here is derived from an EMBL/GenBank/DDBJ whole genome shotgun (WGS) entry which is preliminary data.</text>
</comment>
<keyword evidence="1" id="KW-1133">Transmembrane helix</keyword>
<dbReference type="AlphaFoldDB" id="A0A6A8MFU1"/>
<accession>A0A6A8MFU1</accession>
<protein>
    <submittedName>
        <fullName evidence="2">Uncharacterized protein</fullName>
    </submittedName>
</protein>
<feature type="transmembrane region" description="Helical" evidence="1">
    <location>
        <begin position="62"/>
        <end position="81"/>
    </location>
</feature>
<feature type="transmembrane region" description="Helical" evidence="1">
    <location>
        <begin position="102"/>
        <end position="121"/>
    </location>
</feature>
<evidence type="ECO:0000313" key="3">
    <source>
        <dbReference type="Proteomes" id="UP000438120"/>
    </source>
</evidence>
<dbReference type="RefSeq" id="WP_154549253.1">
    <property type="nucleotide sequence ID" value="NZ_VUMX01000026.1"/>
</dbReference>
<keyword evidence="3" id="KW-1185">Reference proteome</keyword>
<feature type="transmembrane region" description="Helical" evidence="1">
    <location>
        <begin position="24"/>
        <end position="42"/>
    </location>
</feature>
<gene>
    <name evidence="2" type="ORF">FYJ62_08465</name>
</gene>
<evidence type="ECO:0000256" key="1">
    <source>
        <dbReference type="SAM" id="Phobius"/>
    </source>
</evidence>
<dbReference type="Proteomes" id="UP000438120">
    <property type="component" value="Unassembled WGS sequence"/>
</dbReference>